<dbReference type="GeneID" id="3539999"/>
<dbReference type="PaxDb" id="353153-Q4D4V1"/>
<dbReference type="AlphaFoldDB" id="Q4D4V1"/>
<dbReference type="OMA" id="TPALMWH"/>
<evidence type="ECO:0000313" key="2">
    <source>
        <dbReference type="EMBL" id="EAN87552.1"/>
    </source>
</evidence>
<sequence>MFCFGCLVVFSSQFFEFNFSCIKGWKKSERGTKGKFLFFFFCCCFLLASRPFSFFVFVLFWMSAAFPLLRALGKPARLTEVRVGAAELARQAIFGSSETKLLSQRVACETAGFRCVYHVGEGLAIPMTFLGSCKEHGDQVVLVHVPGLPGAFPVSMAELGRHKHLFGFEPEGPSSTTDDREQLALLCATEAVGSGIGAMKVLDYLLSVSRRRLASLRGTEVLLKVGSRVNGEALQLSFPYHCGSTHAIKRYYDITPEACSLFGHHMRHGTKMLCRYGVAVMVGVAHDESLGCPAPFWNPVGGPAACLAPMFNGCHVIPVGEVKLEYNGPSTSSALLTPEDPARYLNPTVDGTYDVTSWLNEGLFGVKVGQRVEEDCAVYGVCYNAERCEFELHVQELLTGEIRPSVLCFLTST</sequence>
<feature type="transmembrane region" description="Helical" evidence="1">
    <location>
        <begin position="36"/>
        <end position="62"/>
    </location>
</feature>
<organism evidence="2 3">
    <name type="scientific">Trypanosoma cruzi (strain CL Brener)</name>
    <dbReference type="NCBI Taxonomy" id="353153"/>
    <lineage>
        <taxon>Eukaryota</taxon>
        <taxon>Discoba</taxon>
        <taxon>Euglenozoa</taxon>
        <taxon>Kinetoplastea</taxon>
        <taxon>Metakinetoplastina</taxon>
        <taxon>Trypanosomatida</taxon>
        <taxon>Trypanosomatidae</taxon>
        <taxon>Trypanosoma</taxon>
        <taxon>Schizotrypanum</taxon>
    </lineage>
</organism>
<keyword evidence="1" id="KW-0812">Transmembrane</keyword>
<dbReference type="KEGG" id="tcr:511523.50"/>
<accession>Q4D4V1</accession>
<dbReference type="InParanoid" id="Q4D4V1"/>
<keyword evidence="1" id="KW-1133">Transmembrane helix</keyword>
<protein>
    <submittedName>
        <fullName evidence="2">Uncharacterized protein</fullName>
    </submittedName>
</protein>
<dbReference type="eggNOG" id="ENOG502RZ43">
    <property type="taxonomic scope" value="Eukaryota"/>
</dbReference>
<reference evidence="2 3" key="1">
    <citation type="journal article" date="2005" name="Science">
        <title>The genome sequence of Trypanosoma cruzi, etiologic agent of Chagas disease.</title>
        <authorList>
            <person name="El-Sayed N.M."/>
            <person name="Myler P.J."/>
            <person name="Bartholomeu D.C."/>
            <person name="Nilsson D."/>
            <person name="Aggarwal G."/>
            <person name="Tran A.N."/>
            <person name="Ghedin E."/>
            <person name="Worthey E.A."/>
            <person name="Delcher A.L."/>
            <person name="Blandin G."/>
            <person name="Westenberger S.J."/>
            <person name="Caler E."/>
            <person name="Cerqueira G.C."/>
            <person name="Branche C."/>
            <person name="Haas B."/>
            <person name="Anupama A."/>
            <person name="Arner E."/>
            <person name="Aslund L."/>
            <person name="Attipoe P."/>
            <person name="Bontempi E."/>
            <person name="Bringaud F."/>
            <person name="Burton P."/>
            <person name="Cadag E."/>
            <person name="Campbell D.A."/>
            <person name="Carrington M."/>
            <person name="Crabtree J."/>
            <person name="Darban H."/>
            <person name="da Silveira J.F."/>
            <person name="de Jong P."/>
            <person name="Edwards K."/>
            <person name="Englund P.T."/>
            <person name="Fazelina G."/>
            <person name="Feldblyum T."/>
            <person name="Ferella M."/>
            <person name="Frasch A.C."/>
            <person name="Gull K."/>
            <person name="Horn D."/>
            <person name="Hou L."/>
            <person name="Huang Y."/>
            <person name="Kindlund E."/>
            <person name="Klingbeil M."/>
            <person name="Kluge S."/>
            <person name="Koo H."/>
            <person name="Lacerda D."/>
            <person name="Levin M.J."/>
            <person name="Lorenzi H."/>
            <person name="Louie T."/>
            <person name="Machado C.R."/>
            <person name="McCulloch R."/>
            <person name="McKenna A."/>
            <person name="Mizuno Y."/>
            <person name="Mottram J.C."/>
            <person name="Nelson S."/>
            <person name="Ochaya S."/>
            <person name="Osoegawa K."/>
            <person name="Pai G."/>
            <person name="Parsons M."/>
            <person name="Pentony M."/>
            <person name="Pettersson U."/>
            <person name="Pop M."/>
            <person name="Ramirez J.L."/>
            <person name="Rinta J."/>
            <person name="Robertson L."/>
            <person name="Salzberg S.L."/>
            <person name="Sanchez D.O."/>
            <person name="Seyler A."/>
            <person name="Sharma R."/>
            <person name="Shetty J."/>
            <person name="Simpson A.J."/>
            <person name="Sisk E."/>
            <person name="Tammi M.T."/>
            <person name="Tarleton R."/>
            <person name="Teixeira S."/>
            <person name="Van Aken S."/>
            <person name="Vogt C."/>
            <person name="Ward P.N."/>
            <person name="Wickstead B."/>
            <person name="Wortman J."/>
            <person name="White O."/>
            <person name="Fraser C.M."/>
            <person name="Stuart K.D."/>
            <person name="Andersson B."/>
        </authorList>
    </citation>
    <scope>NUCLEOTIDE SEQUENCE [LARGE SCALE GENOMIC DNA]</scope>
    <source>
        <strain evidence="2 3">CL Brener</strain>
    </source>
</reference>
<keyword evidence="3" id="KW-1185">Reference proteome</keyword>
<proteinExistence type="predicted"/>
<dbReference type="Proteomes" id="UP000002296">
    <property type="component" value="Unassembled WGS sequence"/>
</dbReference>
<keyword evidence="1" id="KW-0472">Membrane</keyword>
<comment type="caution">
    <text evidence="2">The sequence shown here is derived from an EMBL/GenBank/DDBJ whole genome shotgun (WGS) entry which is preliminary data.</text>
</comment>
<name>Q4D4V1_TRYCC</name>
<evidence type="ECO:0000256" key="1">
    <source>
        <dbReference type="SAM" id="Phobius"/>
    </source>
</evidence>
<dbReference type="EMBL" id="AAHK01001019">
    <property type="protein sequence ID" value="EAN87552.1"/>
    <property type="molecule type" value="Genomic_DNA"/>
</dbReference>
<dbReference type="RefSeq" id="XP_809403.1">
    <property type="nucleotide sequence ID" value="XM_804310.1"/>
</dbReference>
<evidence type="ECO:0000313" key="3">
    <source>
        <dbReference type="Proteomes" id="UP000002296"/>
    </source>
</evidence>
<gene>
    <name evidence="2" type="ORF">Tc00.1047053511523.50</name>
</gene>